<evidence type="ECO:0000313" key="2">
    <source>
        <dbReference type="Proteomes" id="UP000238701"/>
    </source>
</evidence>
<sequence>MRKKVSRLSMRSIRHFLPHWSHIPLKTNMSDTSGPPGAPASPVWRGLYVAALFEKDEQRMVGRIAEAKSALVVRARELFQTPEDHLQEQSAIDDAFQALHALEQCAEHTCVRHR</sequence>
<name>A0A2U3KT10_9BACT</name>
<dbReference type="Proteomes" id="UP000238701">
    <property type="component" value="Unassembled WGS sequence"/>
</dbReference>
<gene>
    <name evidence="1" type="ORF">SBA1_470023</name>
</gene>
<protein>
    <submittedName>
        <fullName evidence="1">Uncharacterized protein</fullName>
    </submittedName>
</protein>
<organism evidence="1 2">
    <name type="scientific">Candidatus Sulfotelmatobacter kueseliae</name>
    <dbReference type="NCBI Taxonomy" id="2042962"/>
    <lineage>
        <taxon>Bacteria</taxon>
        <taxon>Pseudomonadati</taxon>
        <taxon>Acidobacteriota</taxon>
        <taxon>Terriglobia</taxon>
        <taxon>Terriglobales</taxon>
        <taxon>Candidatus Korobacteraceae</taxon>
        <taxon>Candidatus Sulfotelmatobacter</taxon>
    </lineage>
</organism>
<evidence type="ECO:0000313" key="1">
    <source>
        <dbReference type="EMBL" id="SPF42801.1"/>
    </source>
</evidence>
<dbReference type="AlphaFoldDB" id="A0A2U3KT10"/>
<reference evidence="2" key="1">
    <citation type="submission" date="2018-02" db="EMBL/GenBank/DDBJ databases">
        <authorList>
            <person name="Hausmann B."/>
        </authorList>
    </citation>
    <scope>NUCLEOTIDE SEQUENCE [LARGE SCALE GENOMIC DNA]</scope>
    <source>
        <strain evidence="2">Peat soil MAG SbA1</strain>
    </source>
</reference>
<proteinExistence type="predicted"/>
<dbReference type="EMBL" id="OMOD01000141">
    <property type="protein sequence ID" value="SPF42801.1"/>
    <property type="molecule type" value="Genomic_DNA"/>
</dbReference>
<accession>A0A2U3KT10</accession>